<comment type="caution">
    <text evidence="1">The sequence shown here is derived from an EMBL/GenBank/DDBJ whole genome shotgun (WGS) entry which is preliminary data.</text>
</comment>
<dbReference type="EMBL" id="AQGU01000022">
    <property type="protein sequence ID" value="MBE0358451.1"/>
    <property type="molecule type" value="Genomic_DNA"/>
</dbReference>
<reference evidence="1 2" key="1">
    <citation type="submission" date="2015-06" db="EMBL/GenBank/DDBJ databases">
        <title>Genome sequence of Pseudoalteromonas aliena.</title>
        <authorList>
            <person name="Xie B.-B."/>
            <person name="Rong J.-C."/>
            <person name="Qin Q.-L."/>
            <person name="Zhang Y.-Z."/>
        </authorList>
    </citation>
    <scope>NUCLEOTIDE SEQUENCE [LARGE SCALE GENOMIC DNA]</scope>
    <source>
        <strain evidence="1 2">SW19</strain>
    </source>
</reference>
<evidence type="ECO:0000313" key="2">
    <source>
        <dbReference type="Proteomes" id="UP000648482"/>
    </source>
</evidence>
<name>A0ABR9DXZ4_9GAMM</name>
<organism evidence="1 2">
    <name type="scientific">Pseudoalteromonas aliena SW19</name>
    <dbReference type="NCBI Taxonomy" id="1314866"/>
    <lineage>
        <taxon>Bacteria</taxon>
        <taxon>Pseudomonadati</taxon>
        <taxon>Pseudomonadota</taxon>
        <taxon>Gammaproteobacteria</taxon>
        <taxon>Alteromonadales</taxon>
        <taxon>Pseudoalteromonadaceae</taxon>
        <taxon>Pseudoalteromonas</taxon>
    </lineage>
</organism>
<dbReference type="Proteomes" id="UP000648482">
    <property type="component" value="Unassembled WGS sequence"/>
</dbReference>
<accession>A0ABR9DXZ4</accession>
<gene>
    <name evidence="1" type="ORF">PALI_a1728</name>
</gene>
<proteinExistence type="predicted"/>
<keyword evidence="2" id="KW-1185">Reference proteome</keyword>
<evidence type="ECO:0000313" key="1">
    <source>
        <dbReference type="EMBL" id="MBE0358451.1"/>
    </source>
</evidence>
<protein>
    <submittedName>
        <fullName evidence="1">Uncharacterized protein</fullName>
    </submittedName>
</protein>
<sequence>MPAFTAVLADFSSSLRDNSAYVLFHSEMVHSQLPKYRAYGSLFFIK</sequence>